<keyword evidence="1" id="KW-0175">Coiled coil</keyword>
<gene>
    <name evidence="2" type="ORF">ERS852478_01404</name>
</gene>
<evidence type="ECO:0000313" key="3">
    <source>
        <dbReference type="Proteomes" id="UP000095431"/>
    </source>
</evidence>
<proteinExistence type="predicted"/>
<reference evidence="2 3" key="1">
    <citation type="submission" date="2015-09" db="EMBL/GenBank/DDBJ databases">
        <authorList>
            <consortium name="Pathogen Informatics"/>
        </authorList>
    </citation>
    <scope>NUCLEOTIDE SEQUENCE [LARGE SCALE GENOMIC DNA]</scope>
    <source>
        <strain evidence="2 3">2789STDY5834863</strain>
    </source>
</reference>
<evidence type="ECO:0000313" key="2">
    <source>
        <dbReference type="EMBL" id="CUN93013.1"/>
    </source>
</evidence>
<organism evidence="2 3">
    <name type="scientific">Blautia wexlerae</name>
    <dbReference type="NCBI Taxonomy" id="418240"/>
    <lineage>
        <taxon>Bacteria</taxon>
        <taxon>Bacillati</taxon>
        <taxon>Bacillota</taxon>
        <taxon>Clostridia</taxon>
        <taxon>Lachnospirales</taxon>
        <taxon>Lachnospiraceae</taxon>
        <taxon>Blautia</taxon>
    </lineage>
</organism>
<dbReference type="RefSeq" id="WP_055200061.1">
    <property type="nucleotide sequence ID" value="NZ_BTHH01000009.1"/>
</dbReference>
<dbReference type="InterPro" id="IPR025586">
    <property type="entry name" value="PcfJ"/>
</dbReference>
<dbReference type="AlphaFoldDB" id="A0A174AXX6"/>
<sequence>MEKRKLAQIPREEATDEMVRFAERAAGTHIVTTRDIEKDLLMVTFYPIGKLKKGEKGAQLRTFFSKNDYISQDLTAERVKWLTAAFDRMECIHLYEYHWDRDKGNRYTPNMFFWTDADIDRMRGFFKEWSTEKDVKDWTAVTRFQDVVKQRRLDEKHAKETNPIDTVMGTVKEIPEDFKKWVSEKAMSFSRYLVYSTRSKNEALVHCTHCNGETLVDRTKIRLRNNEKGICPLCGSQVTIKARGRMPAHIWDKRIVSFIEPREEGFLWRYFSVHREVKQDGKTNDSLLEIVRTFYKFAPNGTPCTSSYEYREYKQTGIVRWCTDEGYRERSYCALYPGNLPEAWKDTPMKYSALEILSENRPSEQIHYANAIYRYQEFPQLEWFIKMGLYKLAAHLINKIHDGAFEYNSRNGIRGLRKNGKTIFEILGLTKENTRILQSIDGNIDELRLLQEAQSSGYNLKAEELERFYKLFGCNTTLIRKENRHSTIHKICRYIEREGSDYRVGERGGCWRYSYMQYKERPDIREERLQNCAKDWLDYLAWCKELKYDLTNMFFYFPKNFKKVHDRIAAEYQAVQDKKAAEKKRREEERIKREAEVMKKLLEEMLKENAGIDNAFLIKGKGLILRVPRDAQEIKNEGAALHHCVGTYVDRVAKGQTHIFFVRRVEEPDTPYFTMEYNKGRVIQCRGSHNCEMPSSVKTFVAAFEKLMKEREEKIERKCG</sequence>
<dbReference type="EMBL" id="CYZN01000008">
    <property type="protein sequence ID" value="CUN93013.1"/>
    <property type="molecule type" value="Genomic_DNA"/>
</dbReference>
<evidence type="ECO:0000256" key="1">
    <source>
        <dbReference type="SAM" id="Coils"/>
    </source>
</evidence>
<evidence type="ECO:0008006" key="4">
    <source>
        <dbReference type="Google" id="ProtNLM"/>
    </source>
</evidence>
<accession>A0A174AXX6</accession>
<name>A0A174AXX6_9FIRM</name>
<dbReference type="Proteomes" id="UP000095431">
    <property type="component" value="Unassembled WGS sequence"/>
</dbReference>
<protein>
    <recommendedName>
        <fullName evidence="4">PcfJ-like protein</fullName>
    </recommendedName>
</protein>
<feature type="coiled-coil region" evidence="1">
    <location>
        <begin position="578"/>
        <end position="608"/>
    </location>
</feature>
<dbReference type="Pfam" id="PF14284">
    <property type="entry name" value="PcfJ"/>
    <property type="match status" value="1"/>
</dbReference>